<dbReference type="AlphaFoldDB" id="A0A1M7FUK0"/>
<dbReference type="Gene3D" id="2.160.20.10">
    <property type="entry name" value="Single-stranded right-handed beta-helix, Pectin lyase-like"/>
    <property type="match status" value="1"/>
</dbReference>
<evidence type="ECO:0000313" key="3">
    <source>
        <dbReference type="Proteomes" id="UP000189935"/>
    </source>
</evidence>
<organism evidence="2 3">
    <name type="scientific">Bradyrhizobium lablabi</name>
    <dbReference type="NCBI Taxonomy" id="722472"/>
    <lineage>
        <taxon>Bacteria</taxon>
        <taxon>Pseudomonadati</taxon>
        <taxon>Pseudomonadota</taxon>
        <taxon>Alphaproteobacteria</taxon>
        <taxon>Hyphomicrobiales</taxon>
        <taxon>Nitrobacteraceae</taxon>
        <taxon>Bradyrhizobium</taxon>
    </lineage>
</organism>
<gene>
    <name evidence="2" type="ORF">SAMN05444159_7605</name>
</gene>
<evidence type="ECO:0000313" key="2">
    <source>
        <dbReference type="EMBL" id="SHM07575.1"/>
    </source>
</evidence>
<dbReference type="SUPFAM" id="SSF51126">
    <property type="entry name" value="Pectin lyase-like"/>
    <property type="match status" value="1"/>
</dbReference>
<sequence length="710" mass="75224">MFVTRRALLVASLSSLGRPAKAASPKATSASPPLATHVRYIAPAPAGNGTGDSWANAASIWQLNDMIAAAGPGGTVYVRADAGPYSFIGNRISISKGGQVGSPVTVIGVDRRLAPMRATIVGSRTAWTLPADPEAVTNVRNWSTGGDVFVLTSGADYLTFQYFDFQRTGQPFHLAGPTHKGITVSECTAYNFQRFFEHDAGTSHVDTVLTNITGTGFSKTAIRIRGDSHKVLLENITLNSGRQDGHNFATGVECNETAHDITMRQVTVTNCHDTHNSNPDRFWNADGFASEGGNYTIYREECTSSGNTDAGYDDKGTDVTNVNCTASGNKVNYKFWGPSTTNINCRALNPKSRGGTGAQMQYYVYGGDAPNVAGADVLIQGGVISDNDPNTNVFVAEAYNSVFRIAAAAITHHAKAIVQSELAGWGNAFLHGLASDATPPTITSAASVTAAARVNFAHLLKANKLVTWSIVGGRDAASFKVLPDRRAGTLAMTAAPSGANRQVIVRATDANGNKADQTITLAFGTTESAFFKDDFNRADQDLGASADWRFAPDGGGDGAPSDIAIRGQKLAIFNTAYRGAAYASPDCGFADHYVQATVAKIPTYYNGILACRLTNPSNLIGVEFKNDRIALYERTSGEFKELGFVTIPPLVGDIIRLEVKGANATVKKNGAIIIGPKATAGTNATWTWSGVVSRSFAVDPWIDNYEAGLL</sequence>
<reference evidence="2 3" key="1">
    <citation type="submission" date="2016-11" db="EMBL/GenBank/DDBJ databases">
        <authorList>
            <person name="Jaros S."/>
            <person name="Januszkiewicz K."/>
            <person name="Wedrychowicz H."/>
        </authorList>
    </citation>
    <scope>NUCLEOTIDE SEQUENCE [LARGE SCALE GENOMIC DNA]</scope>
    <source>
        <strain evidence="2 3">GAS499</strain>
    </source>
</reference>
<feature type="signal peptide" evidence="1">
    <location>
        <begin position="1"/>
        <end position="22"/>
    </location>
</feature>
<protein>
    <recommendedName>
        <fullName evidence="4">Right handed beta helix region</fullName>
    </recommendedName>
</protein>
<keyword evidence="1" id="KW-0732">Signal</keyword>
<feature type="chain" id="PRO_5009925978" description="Right handed beta helix region" evidence="1">
    <location>
        <begin position="23"/>
        <end position="710"/>
    </location>
</feature>
<evidence type="ECO:0008006" key="4">
    <source>
        <dbReference type="Google" id="ProtNLM"/>
    </source>
</evidence>
<proteinExistence type="predicted"/>
<accession>A0A1M7FUK0</accession>
<evidence type="ECO:0000256" key="1">
    <source>
        <dbReference type="SAM" id="SignalP"/>
    </source>
</evidence>
<dbReference type="EMBL" id="LT670844">
    <property type="protein sequence ID" value="SHM07575.1"/>
    <property type="molecule type" value="Genomic_DNA"/>
</dbReference>
<dbReference type="Proteomes" id="UP000189935">
    <property type="component" value="Chromosome I"/>
</dbReference>
<dbReference type="InterPro" id="IPR011050">
    <property type="entry name" value="Pectin_lyase_fold/virulence"/>
</dbReference>
<name>A0A1M7FUK0_9BRAD</name>
<dbReference type="InterPro" id="IPR012334">
    <property type="entry name" value="Pectin_lyas_fold"/>
</dbReference>